<dbReference type="RefSeq" id="XP_004706541.1">
    <property type="nucleotide sequence ID" value="XM_004706484.1"/>
</dbReference>
<proteinExistence type="predicted"/>
<dbReference type="SUPFAM" id="SSF103464">
    <property type="entry name" value="Oligosaccharyltransferase subunit ost4p"/>
    <property type="match status" value="1"/>
</dbReference>
<gene>
    <name evidence="2" type="primary">LOC101658576</name>
</gene>
<sequence>MIPDVQLSIFADTLGMSLPLLVVQCQYMAINNPKKRGSEFPSASWIQDIV</sequence>
<accession>A0ABM0IS68</accession>
<reference evidence="2" key="1">
    <citation type="submission" date="2025-08" db="UniProtKB">
        <authorList>
            <consortium name="RefSeq"/>
        </authorList>
    </citation>
    <scope>IDENTIFICATION</scope>
</reference>
<name>A0ABM0IS68_ECHTE</name>
<keyword evidence="1" id="KW-1185">Reference proteome</keyword>
<dbReference type="GeneID" id="101658576"/>
<organism evidence="1 2">
    <name type="scientific">Echinops telfairi</name>
    <name type="common">Lesser hedgehog tenrec</name>
    <dbReference type="NCBI Taxonomy" id="9371"/>
    <lineage>
        <taxon>Eukaryota</taxon>
        <taxon>Metazoa</taxon>
        <taxon>Chordata</taxon>
        <taxon>Craniata</taxon>
        <taxon>Vertebrata</taxon>
        <taxon>Euteleostomi</taxon>
        <taxon>Mammalia</taxon>
        <taxon>Eutheria</taxon>
        <taxon>Afrotheria</taxon>
        <taxon>Tenrecidae</taxon>
        <taxon>Tenrecinae</taxon>
        <taxon>Echinops</taxon>
    </lineage>
</organism>
<dbReference type="InterPro" id="IPR036330">
    <property type="entry name" value="Ost4p_sf"/>
</dbReference>
<protein>
    <submittedName>
        <fullName evidence="2">Dolichyl-diphosphooligosaccharide--protein glycosyltransferase subunit 4-like</fullName>
    </submittedName>
</protein>
<dbReference type="Proteomes" id="UP000694863">
    <property type="component" value="Unplaced"/>
</dbReference>
<evidence type="ECO:0000313" key="1">
    <source>
        <dbReference type="Proteomes" id="UP000694863"/>
    </source>
</evidence>
<evidence type="ECO:0000313" key="2">
    <source>
        <dbReference type="RefSeq" id="XP_004706541.1"/>
    </source>
</evidence>